<organism evidence="3 4">
    <name type="scientific">Rhizobium setariae</name>
    <dbReference type="NCBI Taxonomy" id="2801340"/>
    <lineage>
        <taxon>Bacteria</taxon>
        <taxon>Pseudomonadati</taxon>
        <taxon>Pseudomonadota</taxon>
        <taxon>Alphaproteobacteria</taxon>
        <taxon>Hyphomicrobiales</taxon>
        <taxon>Rhizobiaceae</taxon>
        <taxon>Rhizobium/Agrobacterium group</taxon>
        <taxon>Rhizobium</taxon>
    </lineage>
</organism>
<keyword evidence="4" id="KW-1185">Reference proteome</keyword>
<accession>A0A937CPB0</accession>
<proteinExistence type="predicted"/>
<evidence type="ECO:0000313" key="4">
    <source>
        <dbReference type="Proteomes" id="UP000633219"/>
    </source>
</evidence>
<name>A0A937CPB0_9HYPH</name>
<evidence type="ECO:0008006" key="5">
    <source>
        <dbReference type="Google" id="ProtNLM"/>
    </source>
</evidence>
<reference evidence="3" key="1">
    <citation type="submission" date="2021-01" db="EMBL/GenBank/DDBJ databases">
        <title>Rhizobium sp. strain KVB221 16S ribosomal RNA gene Genome sequencing and assembly.</title>
        <authorList>
            <person name="Kang M."/>
        </authorList>
    </citation>
    <scope>NUCLEOTIDE SEQUENCE</scope>
    <source>
        <strain evidence="3">KVB221</strain>
    </source>
</reference>
<gene>
    <name evidence="3" type="ORF">JJB09_22080</name>
</gene>
<comment type="caution">
    <text evidence="3">The sequence shown here is derived from an EMBL/GenBank/DDBJ whole genome shotgun (WGS) entry which is preliminary data.</text>
</comment>
<feature type="region of interest" description="Disordered" evidence="1">
    <location>
        <begin position="28"/>
        <end position="82"/>
    </location>
</feature>
<feature type="signal peptide" evidence="2">
    <location>
        <begin position="1"/>
        <end position="26"/>
    </location>
</feature>
<evidence type="ECO:0000256" key="2">
    <source>
        <dbReference type="SAM" id="SignalP"/>
    </source>
</evidence>
<protein>
    <recommendedName>
        <fullName evidence="5">Transmembrane anchored protein</fullName>
    </recommendedName>
</protein>
<dbReference type="AlphaFoldDB" id="A0A937CPB0"/>
<evidence type="ECO:0000256" key="1">
    <source>
        <dbReference type="SAM" id="MobiDB-lite"/>
    </source>
</evidence>
<sequence length="82" mass="8491">MNPQAISKFAALVAVCLLALSTAVYAGGNGGKNGNGNRNNDGNRNHQNNDSSILLPFHDNGCAVGNKPPPPGANCTNRDTSW</sequence>
<keyword evidence="2" id="KW-0732">Signal</keyword>
<feature type="chain" id="PRO_5037749428" description="Transmembrane anchored protein" evidence="2">
    <location>
        <begin position="27"/>
        <end position="82"/>
    </location>
</feature>
<dbReference type="Proteomes" id="UP000633219">
    <property type="component" value="Unassembled WGS sequence"/>
</dbReference>
<dbReference type="EMBL" id="JAEQNC010000015">
    <property type="protein sequence ID" value="MBL0374706.1"/>
    <property type="molecule type" value="Genomic_DNA"/>
</dbReference>
<evidence type="ECO:0000313" key="3">
    <source>
        <dbReference type="EMBL" id="MBL0374706.1"/>
    </source>
</evidence>
<dbReference type="RefSeq" id="WP_201663255.1">
    <property type="nucleotide sequence ID" value="NZ_JAEQNC010000015.1"/>
</dbReference>
<feature type="compositionally biased region" description="Low complexity" evidence="1">
    <location>
        <begin position="35"/>
        <end position="49"/>
    </location>
</feature>